<dbReference type="RefSeq" id="WP_118363111.1">
    <property type="nucleotide sequence ID" value="NZ_DAWEPM010000030.1"/>
</dbReference>
<dbReference type="AlphaFoldDB" id="A0A413YQB9"/>
<comment type="caution">
    <text evidence="1">The sequence shown here is derived from an EMBL/GenBank/DDBJ whole genome shotgun (WGS) entry which is preliminary data.</text>
</comment>
<evidence type="ECO:0000313" key="1">
    <source>
        <dbReference type="EMBL" id="RHC11292.1"/>
    </source>
</evidence>
<accession>A0A413YQB9</accession>
<proteinExistence type="predicted"/>
<dbReference type="Proteomes" id="UP000285844">
    <property type="component" value="Unassembled WGS sequence"/>
</dbReference>
<dbReference type="EMBL" id="QSHM01000026">
    <property type="protein sequence ID" value="RHC11292.1"/>
    <property type="molecule type" value="Genomic_DNA"/>
</dbReference>
<reference evidence="1 2" key="1">
    <citation type="submission" date="2018-08" db="EMBL/GenBank/DDBJ databases">
        <title>A genome reference for cultivated species of the human gut microbiota.</title>
        <authorList>
            <person name="Zou Y."/>
            <person name="Xue W."/>
            <person name="Luo G."/>
        </authorList>
    </citation>
    <scope>NUCLEOTIDE SEQUENCE [LARGE SCALE GENOMIC DNA]</scope>
    <source>
        <strain evidence="1 2">AM37-3BH</strain>
    </source>
</reference>
<protein>
    <submittedName>
        <fullName evidence="1">Uncharacterized protein</fullName>
    </submittedName>
</protein>
<evidence type="ECO:0000313" key="2">
    <source>
        <dbReference type="Proteomes" id="UP000285844"/>
    </source>
</evidence>
<name>A0A413YQB9_9FIRM</name>
<sequence>MLTIRVKPAPVYDFTSNVFGETAGSLHYISGITPERAKQVLNIDKGGGNPPLTYFMGVW</sequence>
<organism evidence="1 2">
    <name type="scientific">Lachnospira eligens</name>
    <dbReference type="NCBI Taxonomy" id="39485"/>
    <lineage>
        <taxon>Bacteria</taxon>
        <taxon>Bacillati</taxon>
        <taxon>Bacillota</taxon>
        <taxon>Clostridia</taxon>
        <taxon>Lachnospirales</taxon>
        <taxon>Lachnospiraceae</taxon>
        <taxon>Lachnospira</taxon>
    </lineage>
</organism>
<gene>
    <name evidence="1" type="ORF">DW858_14225</name>
</gene>